<dbReference type="Gene3D" id="3.40.50.300">
    <property type="entry name" value="P-loop containing nucleotide triphosphate hydrolases"/>
    <property type="match status" value="1"/>
</dbReference>
<keyword evidence="9 14" id="KW-0547">Nucleotide-binding</keyword>
<comment type="catalytic activity">
    <reaction evidence="1 14 15">
        <text>(R)-pantothenate + ATP = (R)-4'-phosphopantothenate + ADP + H(+)</text>
        <dbReference type="Rhea" id="RHEA:16373"/>
        <dbReference type="ChEBI" id="CHEBI:10986"/>
        <dbReference type="ChEBI" id="CHEBI:15378"/>
        <dbReference type="ChEBI" id="CHEBI:29032"/>
        <dbReference type="ChEBI" id="CHEBI:30616"/>
        <dbReference type="ChEBI" id="CHEBI:456216"/>
        <dbReference type="EC" id="2.7.1.33"/>
    </reaction>
</comment>
<organism evidence="17 18">
    <name type="scientific">Mycobacterium lepromatosis</name>
    <dbReference type="NCBI Taxonomy" id="480418"/>
    <lineage>
        <taxon>Bacteria</taxon>
        <taxon>Bacillati</taxon>
        <taxon>Actinomycetota</taxon>
        <taxon>Actinomycetes</taxon>
        <taxon>Mycobacteriales</taxon>
        <taxon>Mycobacteriaceae</taxon>
        <taxon>Mycobacterium</taxon>
    </lineage>
</organism>
<comment type="caution">
    <text evidence="17">The sequence shown here is derived from an EMBL/GenBank/DDBJ whole genome shotgun (WGS) entry which is preliminary data.</text>
</comment>
<dbReference type="CDD" id="cd02025">
    <property type="entry name" value="PanK"/>
    <property type="match status" value="1"/>
</dbReference>
<dbReference type="STRING" id="480418.GCA_000975265_02730"/>
<dbReference type="NCBIfam" id="TIGR00554">
    <property type="entry name" value="panK_bact"/>
    <property type="match status" value="1"/>
</dbReference>
<dbReference type="InterPro" id="IPR004566">
    <property type="entry name" value="PanK"/>
</dbReference>
<evidence type="ECO:0000313" key="18">
    <source>
        <dbReference type="Proteomes" id="UP000053699"/>
    </source>
</evidence>
<evidence type="ECO:0000256" key="9">
    <source>
        <dbReference type="ARBA" id="ARBA00022741"/>
    </source>
</evidence>
<sequence>MPRLSEPSPYVEFDRKQWRALRMSTPLALTEEELIGLRGLGEQIDLLEVEEVYLPLARLIHLQVAAHQRLFAATAEFLGEPQQNPDRPVPFIIGVAGSVAVGKSTTARVLQALLARWDHHPRVDLVTTDGFLYPNAELSRRNLMHRKGFPESYNRRALMRFVTSVKSGSDYACAPVYSHLHYDTIPGAKHVVRHPDILILEGLNVLQTGPTLMVSDLFDFSLYVDARIQDIEQWYVSRFLAMRSTAFADPESHFHHYSTLTDSKAIIAAREIWRSINRPNLVENILPTRPRATLVLRKDADHSINRLRLRKL</sequence>
<protein>
    <recommendedName>
        <fullName evidence="6 14">Pantothenate kinase</fullName>
        <ecNumber evidence="5 14">2.7.1.33</ecNumber>
    </recommendedName>
    <alternativeName>
        <fullName evidence="13 14">Pantothenic acid kinase</fullName>
    </alternativeName>
</protein>
<evidence type="ECO:0000256" key="15">
    <source>
        <dbReference type="RuleBase" id="RU003530"/>
    </source>
</evidence>
<dbReference type="FunFam" id="3.40.50.300:FF:000242">
    <property type="entry name" value="Pantothenate kinase"/>
    <property type="match status" value="1"/>
</dbReference>
<dbReference type="GO" id="GO:0004594">
    <property type="term" value="F:pantothenate kinase activity"/>
    <property type="evidence" value="ECO:0007669"/>
    <property type="project" value="UniProtKB-UniRule"/>
</dbReference>
<comment type="similarity">
    <text evidence="4 14 15">Belongs to the prokaryotic pantothenate kinase family.</text>
</comment>
<dbReference type="PIRSF" id="PIRSF000545">
    <property type="entry name" value="Pantothenate_kin"/>
    <property type="match status" value="1"/>
</dbReference>
<dbReference type="InterPro" id="IPR027417">
    <property type="entry name" value="P-loop_NTPase"/>
</dbReference>
<evidence type="ECO:0000256" key="7">
    <source>
        <dbReference type="ARBA" id="ARBA00022490"/>
    </source>
</evidence>
<proteinExistence type="inferred from homology"/>
<dbReference type="EC" id="2.7.1.33" evidence="5 14"/>
<dbReference type="EMBL" id="JRPY01000085">
    <property type="protein sequence ID" value="KJX74847.1"/>
    <property type="molecule type" value="Genomic_DNA"/>
</dbReference>
<evidence type="ECO:0000256" key="5">
    <source>
        <dbReference type="ARBA" id="ARBA00012102"/>
    </source>
</evidence>
<accession>A0A0F4EQH5</accession>
<keyword evidence="12 14" id="KW-0173">Coenzyme A biosynthesis</keyword>
<name>A0A0F4EQH5_9MYCO</name>
<evidence type="ECO:0000256" key="13">
    <source>
        <dbReference type="ARBA" id="ARBA00032866"/>
    </source>
</evidence>
<dbReference type="RefSeq" id="WP_045843518.1">
    <property type="nucleotide sequence ID" value="NZ_CP083405.1"/>
</dbReference>
<feature type="binding site" evidence="14">
    <location>
        <begin position="97"/>
        <end position="104"/>
    </location>
    <ligand>
        <name>ATP</name>
        <dbReference type="ChEBI" id="CHEBI:30616"/>
    </ligand>
</feature>
<comment type="subcellular location">
    <subcellularLocation>
        <location evidence="2 14 15">Cytoplasm</location>
    </subcellularLocation>
</comment>
<evidence type="ECO:0000256" key="4">
    <source>
        <dbReference type="ARBA" id="ARBA00006087"/>
    </source>
</evidence>
<evidence type="ECO:0000313" key="17">
    <source>
        <dbReference type="EMBL" id="KJX74847.1"/>
    </source>
</evidence>
<keyword evidence="10 14" id="KW-0418">Kinase</keyword>
<evidence type="ECO:0000256" key="3">
    <source>
        <dbReference type="ARBA" id="ARBA00005225"/>
    </source>
</evidence>
<evidence type="ECO:0000256" key="8">
    <source>
        <dbReference type="ARBA" id="ARBA00022679"/>
    </source>
</evidence>
<dbReference type="GO" id="GO:0005737">
    <property type="term" value="C:cytoplasm"/>
    <property type="evidence" value="ECO:0007669"/>
    <property type="project" value="UniProtKB-SubCell"/>
</dbReference>
<evidence type="ECO:0000256" key="6">
    <source>
        <dbReference type="ARBA" id="ARBA00015080"/>
    </source>
</evidence>
<comment type="pathway">
    <text evidence="3 14 15">Cofactor biosynthesis; coenzyme A biosynthesis; CoA from (R)-pantothenate: step 1/5.</text>
</comment>
<evidence type="ECO:0000256" key="11">
    <source>
        <dbReference type="ARBA" id="ARBA00022840"/>
    </source>
</evidence>
<dbReference type="GO" id="GO:0015937">
    <property type="term" value="P:coenzyme A biosynthetic process"/>
    <property type="evidence" value="ECO:0007669"/>
    <property type="project" value="UniProtKB-UniRule"/>
</dbReference>
<keyword evidence="7 14" id="KW-0963">Cytoplasm</keyword>
<dbReference type="Pfam" id="PF00485">
    <property type="entry name" value="PRK"/>
    <property type="match status" value="1"/>
</dbReference>
<dbReference type="UniPathway" id="UPA00241">
    <property type="reaction ID" value="UER00352"/>
</dbReference>
<evidence type="ECO:0000256" key="2">
    <source>
        <dbReference type="ARBA" id="ARBA00004496"/>
    </source>
</evidence>
<dbReference type="OrthoDB" id="1550976at2"/>
<feature type="domain" description="Phosphoribulokinase/uridine kinase" evidence="16">
    <location>
        <begin position="92"/>
        <end position="228"/>
    </location>
</feature>
<dbReference type="AlphaFoldDB" id="A0A0F4EQH5"/>
<keyword evidence="18" id="KW-1185">Reference proteome</keyword>
<keyword evidence="11 14" id="KW-0067">ATP-binding</keyword>
<evidence type="ECO:0000256" key="12">
    <source>
        <dbReference type="ARBA" id="ARBA00022993"/>
    </source>
</evidence>
<keyword evidence="8 14" id="KW-0808">Transferase</keyword>
<dbReference type="PATRIC" id="fig|480418.6.peg.4039"/>
<gene>
    <name evidence="14 17" type="primary">coaA</name>
    <name evidence="17" type="ORF">MLPM_1954</name>
</gene>
<dbReference type="Proteomes" id="UP000053699">
    <property type="component" value="Unassembled WGS sequence"/>
</dbReference>
<evidence type="ECO:0000256" key="10">
    <source>
        <dbReference type="ARBA" id="ARBA00022777"/>
    </source>
</evidence>
<reference evidence="17 18" key="1">
    <citation type="journal article" date="2015" name="Proc. Natl. Acad. Sci. U.S.A.">
        <title>Insight into the evolution and origin of leprosy bacilli from the genome sequence of Mycobacterium lepromatosis.</title>
        <authorList>
            <person name="Singh P."/>
            <person name="Benjak A."/>
            <person name="Schuenemann V.J."/>
            <person name="Herbig A."/>
            <person name="Avanzi C."/>
            <person name="Busso P."/>
            <person name="Nieselt K."/>
            <person name="Krause J."/>
            <person name="Vera-Cabrera L."/>
            <person name="Cole S.T."/>
        </authorList>
    </citation>
    <scope>NUCLEOTIDE SEQUENCE [LARGE SCALE GENOMIC DNA]</scope>
    <source>
        <strain evidence="17 18">Mx1-22A</strain>
    </source>
</reference>
<dbReference type="SUPFAM" id="SSF52540">
    <property type="entry name" value="P-loop containing nucleoside triphosphate hydrolases"/>
    <property type="match status" value="1"/>
</dbReference>
<evidence type="ECO:0000259" key="16">
    <source>
        <dbReference type="Pfam" id="PF00485"/>
    </source>
</evidence>
<dbReference type="InterPro" id="IPR006083">
    <property type="entry name" value="PRK/URK"/>
</dbReference>
<dbReference type="HAMAP" id="MF_00215">
    <property type="entry name" value="Pantothen_kinase_1"/>
    <property type="match status" value="1"/>
</dbReference>
<evidence type="ECO:0000256" key="1">
    <source>
        <dbReference type="ARBA" id="ARBA00001206"/>
    </source>
</evidence>
<dbReference type="PANTHER" id="PTHR10285">
    <property type="entry name" value="URIDINE KINASE"/>
    <property type="match status" value="1"/>
</dbReference>
<dbReference type="GO" id="GO:0005524">
    <property type="term" value="F:ATP binding"/>
    <property type="evidence" value="ECO:0007669"/>
    <property type="project" value="UniProtKB-UniRule"/>
</dbReference>
<evidence type="ECO:0000256" key="14">
    <source>
        <dbReference type="HAMAP-Rule" id="MF_00215"/>
    </source>
</evidence>